<keyword evidence="5" id="KW-0472">Membrane</keyword>
<keyword evidence="2" id="KW-0521">NADP</keyword>
<dbReference type="OrthoDB" id="5545019at2759"/>
<keyword evidence="5" id="KW-0812">Transmembrane</keyword>
<evidence type="ECO:0000256" key="2">
    <source>
        <dbReference type="ARBA" id="ARBA00022857"/>
    </source>
</evidence>
<sequence length="372" mass="42309">MAVVDSFDFLYSNCKDVFASTRDWLAIFGVYYTCKKTLTFTYSLLSSLNCHVLSKIQQQDFRSLYGKWAVVTGSSEGIGKAYAHELANRGMNLILISKGEQQLKKTANTITSQFAVNVIPIVVDFSGSSQIYDEIWLAIKDKEIGILINNVGVMYDYPQLFLEVPEERLWQLINVNIMATTMMTHMILPQMVKRGRGAIVMMSSASCMKITPQMTVYAGTKKYVDYFVQALKYEYKNSGVVIQSLTPLYVATRMTRYSETLSNPNLLIPSASVYARHAVATLGYSARTTGYLPHSIMLWLLTMLPDTLWMWGATHLNNGLRRRRRLASMQMYFFLVASNFCYLTYLLIPYVKIRPCSSFFLLCSFLSFSSLP</sequence>
<dbReference type="PANTHER" id="PTHR44889:SF1">
    <property type="entry name" value="INACTIVE HYDROXYSTEROID DEHYDROGENASE-LIKE PROTEIN 1"/>
    <property type="match status" value="1"/>
</dbReference>
<evidence type="ECO:0000256" key="5">
    <source>
        <dbReference type="SAM" id="Phobius"/>
    </source>
</evidence>
<keyword evidence="5" id="KW-1133">Transmembrane helix</keyword>
<dbReference type="FunFam" id="3.40.50.720:FF:000137">
    <property type="entry name" value="Hydroxysteroid (17-beta) dehydrogenase 3"/>
    <property type="match status" value="1"/>
</dbReference>
<dbReference type="GO" id="GO:0005739">
    <property type="term" value="C:mitochondrion"/>
    <property type="evidence" value="ECO:0007669"/>
    <property type="project" value="UniProtKB-SubCell"/>
</dbReference>
<protein>
    <submittedName>
        <fullName evidence="6">Uncharacterized protein</fullName>
    </submittedName>
</protein>
<evidence type="ECO:0000313" key="6">
    <source>
        <dbReference type="EMBL" id="CAE1313449.1"/>
    </source>
</evidence>
<comment type="subcellular location">
    <subcellularLocation>
        <location evidence="1">Mitochondrion</location>
    </subcellularLocation>
</comment>
<feature type="transmembrane region" description="Helical" evidence="5">
    <location>
        <begin position="332"/>
        <end position="351"/>
    </location>
</feature>
<gene>
    <name evidence="6" type="ORF">SPHA_64589</name>
</gene>
<dbReference type="InterPro" id="IPR002347">
    <property type="entry name" value="SDR_fam"/>
</dbReference>
<keyword evidence="7" id="KW-1185">Reference proteome</keyword>
<evidence type="ECO:0000256" key="3">
    <source>
        <dbReference type="ARBA" id="ARBA00023128"/>
    </source>
</evidence>
<dbReference type="EMBL" id="CAHIKZ030004644">
    <property type="protein sequence ID" value="CAE1313449.1"/>
    <property type="molecule type" value="Genomic_DNA"/>
</dbReference>
<evidence type="ECO:0000256" key="1">
    <source>
        <dbReference type="ARBA" id="ARBA00004173"/>
    </source>
</evidence>
<feature type="transmembrane region" description="Helical" evidence="5">
    <location>
        <begin position="291"/>
        <end position="311"/>
    </location>
</feature>
<comment type="similarity">
    <text evidence="4">Belongs to the short-chain dehydrogenases/reductases (SDR) family. 17-beta-HSD 3 subfamily.</text>
</comment>
<dbReference type="InterPro" id="IPR036291">
    <property type="entry name" value="NAD(P)-bd_dom_sf"/>
</dbReference>
<comment type="caution">
    <text evidence="6">The sequence shown here is derived from an EMBL/GenBank/DDBJ whole genome shotgun (WGS) entry which is preliminary data.</text>
</comment>
<proteinExistence type="inferred from homology"/>
<evidence type="ECO:0000313" key="7">
    <source>
        <dbReference type="Proteomes" id="UP000597762"/>
    </source>
</evidence>
<dbReference type="PRINTS" id="PR00081">
    <property type="entry name" value="GDHRDH"/>
</dbReference>
<dbReference type="SUPFAM" id="SSF51735">
    <property type="entry name" value="NAD(P)-binding Rossmann-fold domains"/>
    <property type="match status" value="1"/>
</dbReference>
<name>A0A812E1K0_ACAPH</name>
<dbReference type="Pfam" id="PF00106">
    <property type="entry name" value="adh_short"/>
    <property type="match status" value="1"/>
</dbReference>
<organism evidence="6 7">
    <name type="scientific">Acanthosepion pharaonis</name>
    <name type="common">Pharaoh cuttlefish</name>
    <name type="synonym">Sepia pharaonis</name>
    <dbReference type="NCBI Taxonomy" id="158019"/>
    <lineage>
        <taxon>Eukaryota</taxon>
        <taxon>Metazoa</taxon>
        <taxon>Spiralia</taxon>
        <taxon>Lophotrochozoa</taxon>
        <taxon>Mollusca</taxon>
        <taxon>Cephalopoda</taxon>
        <taxon>Coleoidea</taxon>
        <taxon>Decapodiformes</taxon>
        <taxon>Sepiida</taxon>
        <taxon>Sepiina</taxon>
        <taxon>Sepiidae</taxon>
        <taxon>Acanthosepion</taxon>
    </lineage>
</organism>
<keyword evidence="3" id="KW-0496">Mitochondrion</keyword>
<dbReference type="CDD" id="cd05356">
    <property type="entry name" value="17beta-HSD1_like_SDR_c"/>
    <property type="match status" value="1"/>
</dbReference>
<dbReference type="Gene3D" id="3.40.50.720">
    <property type="entry name" value="NAD(P)-binding Rossmann-like Domain"/>
    <property type="match status" value="1"/>
</dbReference>
<dbReference type="Proteomes" id="UP000597762">
    <property type="component" value="Unassembled WGS sequence"/>
</dbReference>
<evidence type="ECO:0000256" key="4">
    <source>
        <dbReference type="ARBA" id="ARBA00038261"/>
    </source>
</evidence>
<dbReference type="AlphaFoldDB" id="A0A812E1K0"/>
<accession>A0A812E1K0</accession>
<dbReference type="InterPro" id="IPR052149">
    <property type="entry name" value="17-beta-HSD3-like"/>
</dbReference>
<dbReference type="PANTHER" id="PTHR44889">
    <property type="entry name" value="INACTIVE HYDROXYSTEROID DEHYDROGENASE-LIKE PROTEIN 1"/>
    <property type="match status" value="1"/>
</dbReference>
<reference evidence="6" key="1">
    <citation type="submission" date="2021-01" db="EMBL/GenBank/DDBJ databases">
        <authorList>
            <person name="Li R."/>
            <person name="Bekaert M."/>
        </authorList>
    </citation>
    <scope>NUCLEOTIDE SEQUENCE</scope>
    <source>
        <strain evidence="6">Farmed</strain>
    </source>
</reference>